<name>A0A9X8MHC1_9PSED</name>
<proteinExistence type="predicted"/>
<accession>A0A9X8MHC1</accession>
<sequence>MFMKSSLSDLLSAIATSEIESRPVDVSSPRFIQDVIRSCSGLSDAIDTACRLFESFRSYTLSAYEAVMHLDLPSTVSNQEASIRLLFAAHRGGFEASPLLPASAKECFSRFVIAFLQNLSPMVSEPQTAFLSALTRLADRSSEAMQTLERYKSRSCA</sequence>
<dbReference type="AlphaFoldDB" id="A0A9X8MHC1"/>
<gene>
    <name evidence="1" type="ORF">SAMN05216409_11946</name>
</gene>
<reference evidence="1 2" key="1">
    <citation type="submission" date="2016-10" db="EMBL/GenBank/DDBJ databases">
        <authorList>
            <person name="Varghese N."/>
            <person name="Submissions S."/>
        </authorList>
    </citation>
    <scope>NUCLEOTIDE SEQUENCE [LARGE SCALE GENOMIC DNA]</scope>
    <source>
        <strain evidence="1 2">LMG 21974</strain>
    </source>
</reference>
<comment type="caution">
    <text evidence="1">The sequence shown here is derived from an EMBL/GenBank/DDBJ whole genome shotgun (WGS) entry which is preliminary data.</text>
</comment>
<organism evidence="1 2">
    <name type="scientific">Pseudomonas lutea</name>
    <dbReference type="NCBI Taxonomy" id="243924"/>
    <lineage>
        <taxon>Bacteria</taxon>
        <taxon>Pseudomonadati</taxon>
        <taxon>Pseudomonadota</taxon>
        <taxon>Gammaproteobacteria</taxon>
        <taxon>Pseudomonadales</taxon>
        <taxon>Pseudomonadaceae</taxon>
        <taxon>Pseudomonas</taxon>
    </lineage>
</organism>
<evidence type="ECO:0000313" key="1">
    <source>
        <dbReference type="EMBL" id="SER40095.1"/>
    </source>
</evidence>
<protein>
    <submittedName>
        <fullName evidence="1">Uncharacterized protein</fullName>
    </submittedName>
</protein>
<dbReference type="Proteomes" id="UP000183210">
    <property type="component" value="Unassembled WGS sequence"/>
</dbReference>
<dbReference type="EMBL" id="FOEV01000019">
    <property type="protein sequence ID" value="SER40095.1"/>
    <property type="molecule type" value="Genomic_DNA"/>
</dbReference>
<evidence type="ECO:0000313" key="2">
    <source>
        <dbReference type="Proteomes" id="UP000183210"/>
    </source>
</evidence>